<gene>
    <name evidence="5" type="ORF">DN069_01805</name>
</gene>
<dbReference type="Pfam" id="PF04140">
    <property type="entry name" value="ICMT"/>
    <property type="match status" value="1"/>
</dbReference>
<evidence type="ECO:0000256" key="3">
    <source>
        <dbReference type="ARBA" id="ARBA00022989"/>
    </source>
</evidence>
<evidence type="ECO:0000313" key="5">
    <source>
        <dbReference type="EMBL" id="RAG87291.1"/>
    </source>
</evidence>
<proteinExistence type="predicted"/>
<comment type="caution">
    <text evidence="5">The sequence shown here is derived from an EMBL/GenBank/DDBJ whole genome shotgun (WGS) entry which is preliminary data.</text>
</comment>
<dbReference type="Proteomes" id="UP000248889">
    <property type="component" value="Unassembled WGS sequence"/>
</dbReference>
<dbReference type="InterPro" id="IPR007269">
    <property type="entry name" value="ICMT_MeTrfase"/>
</dbReference>
<dbReference type="EMBL" id="QKYN01000008">
    <property type="protein sequence ID" value="RAG87291.1"/>
    <property type="molecule type" value="Genomic_DNA"/>
</dbReference>
<protein>
    <recommendedName>
        <fullName evidence="7">Isoprenylcysteine carboxyl methyltransferase family protein</fullName>
    </recommendedName>
</protein>
<evidence type="ECO:0000256" key="2">
    <source>
        <dbReference type="ARBA" id="ARBA00022692"/>
    </source>
</evidence>
<evidence type="ECO:0008006" key="7">
    <source>
        <dbReference type="Google" id="ProtNLM"/>
    </source>
</evidence>
<dbReference type="GO" id="GO:0004671">
    <property type="term" value="F:protein C-terminal S-isoprenylcysteine carboxyl O-methyltransferase activity"/>
    <property type="evidence" value="ECO:0007669"/>
    <property type="project" value="InterPro"/>
</dbReference>
<sequence>MSPYTLLIAVVAVERVAELVTARRHAAWSRARGGIESGAGHYPVMVALHTGLLVGCLAETGLLHRPFVPVLGWPAFAAALLAQALRWWCITTLGPRWNTRVIVVPGLPLVRTGPYRWLHHPNYLAVVLEGLALPLVHSNWITATVFTALNAPLLATRLRCEKAALSTVGAAACAPDPA</sequence>
<keyword evidence="3" id="KW-1133">Transmembrane helix</keyword>
<evidence type="ECO:0000313" key="6">
    <source>
        <dbReference type="Proteomes" id="UP000248889"/>
    </source>
</evidence>
<dbReference type="GO" id="GO:0016020">
    <property type="term" value="C:membrane"/>
    <property type="evidence" value="ECO:0007669"/>
    <property type="project" value="UniProtKB-SubCell"/>
</dbReference>
<accession>A0A2X0IV54</accession>
<organism evidence="5 6">
    <name type="scientific">Streptacidiphilus pinicola</name>
    <dbReference type="NCBI Taxonomy" id="2219663"/>
    <lineage>
        <taxon>Bacteria</taxon>
        <taxon>Bacillati</taxon>
        <taxon>Actinomycetota</taxon>
        <taxon>Actinomycetes</taxon>
        <taxon>Kitasatosporales</taxon>
        <taxon>Streptomycetaceae</taxon>
        <taxon>Streptacidiphilus</taxon>
    </lineage>
</organism>
<dbReference type="OrthoDB" id="7203053at2"/>
<evidence type="ECO:0000256" key="1">
    <source>
        <dbReference type="ARBA" id="ARBA00004141"/>
    </source>
</evidence>
<reference evidence="5 6" key="1">
    <citation type="submission" date="2018-06" db="EMBL/GenBank/DDBJ databases">
        <title>Streptacidiphilus pinicola sp. nov., isolated from pine grove soil.</title>
        <authorList>
            <person name="Roh S.G."/>
            <person name="Park S."/>
            <person name="Kim M.-K."/>
            <person name="Yun B.-R."/>
            <person name="Park J."/>
            <person name="Kim M.J."/>
            <person name="Kim Y.S."/>
            <person name="Kim S.B."/>
        </authorList>
    </citation>
    <scope>NUCLEOTIDE SEQUENCE [LARGE SCALE GENOMIC DNA]</scope>
    <source>
        <strain evidence="5 6">MMS16-CNU450</strain>
    </source>
</reference>
<name>A0A2X0IV54_9ACTN</name>
<dbReference type="AlphaFoldDB" id="A0A2X0IV54"/>
<evidence type="ECO:0000256" key="4">
    <source>
        <dbReference type="ARBA" id="ARBA00023136"/>
    </source>
</evidence>
<keyword evidence="4" id="KW-0472">Membrane</keyword>
<dbReference type="Gene3D" id="1.20.120.1630">
    <property type="match status" value="1"/>
</dbReference>
<keyword evidence="6" id="KW-1185">Reference proteome</keyword>
<keyword evidence="2" id="KW-0812">Transmembrane</keyword>
<dbReference type="RefSeq" id="WP_111498904.1">
    <property type="nucleotide sequence ID" value="NZ_QKYN01000008.1"/>
</dbReference>
<comment type="subcellular location">
    <subcellularLocation>
        <location evidence="1">Membrane</location>
        <topology evidence="1">Multi-pass membrane protein</topology>
    </subcellularLocation>
</comment>